<keyword evidence="2 6" id="KW-1003">Cell membrane</keyword>
<keyword evidence="9" id="KW-1185">Reference proteome</keyword>
<feature type="transmembrane region" description="Helical" evidence="6">
    <location>
        <begin position="171"/>
        <end position="196"/>
    </location>
</feature>
<evidence type="ECO:0000256" key="4">
    <source>
        <dbReference type="ARBA" id="ARBA00022989"/>
    </source>
</evidence>
<evidence type="ECO:0000256" key="2">
    <source>
        <dbReference type="ARBA" id="ARBA00022475"/>
    </source>
</evidence>
<dbReference type="PANTHER" id="PTHR12677">
    <property type="entry name" value="GOLGI APPARATUS MEMBRANE PROTEIN TVP38-RELATED"/>
    <property type="match status" value="1"/>
</dbReference>
<sequence>MHSFPLCYHMTALRRFWTRLLRSPVSYAILVLCFVGMWLVQWMSENELKQIRDVYGMGAIGILLPMHVAMALTPFPSDLFSIANGALYGVTVGTLLSWLGWWIAALLQFGLGRRARKDFELEQETEHIPNWLRSFPIDHPLYLICIRQVPWLGMHIGSFIPGAAGVRWKRFAWCSAIGTFPGSLLMAAIGAGIVHWS</sequence>
<proteinExistence type="inferred from homology"/>
<protein>
    <recommendedName>
        <fullName evidence="6">TVP38/TMEM64 family membrane protein</fullName>
    </recommendedName>
</protein>
<dbReference type="InterPro" id="IPR015414">
    <property type="entry name" value="TMEM64"/>
</dbReference>
<dbReference type="Proteomes" id="UP001202961">
    <property type="component" value="Unassembled WGS sequence"/>
</dbReference>
<dbReference type="PANTHER" id="PTHR12677:SF59">
    <property type="entry name" value="GOLGI APPARATUS MEMBRANE PROTEIN TVP38-RELATED"/>
    <property type="match status" value="1"/>
</dbReference>
<comment type="caution">
    <text evidence="6">Lacks conserved residue(s) required for the propagation of feature annotation.</text>
</comment>
<evidence type="ECO:0000313" key="8">
    <source>
        <dbReference type="EMBL" id="MCM2369152.1"/>
    </source>
</evidence>
<evidence type="ECO:0000256" key="6">
    <source>
        <dbReference type="RuleBase" id="RU366058"/>
    </source>
</evidence>
<keyword evidence="4 6" id="KW-1133">Transmembrane helix</keyword>
<dbReference type="Pfam" id="PF09335">
    <property type="entry name" value="VTT_dom"/>
    <property type="match status" value="1"/>
</dbReference>
<comment type="subcellular location">
    <subcellularLocation>
        <location evidence="1 6">Cell membrane</location>
        <topology evidence="1 6">Multi-pass membrane protein</topology>
    </subcellularLocation>
</comment>
<feature type="domain" description="VTT" evidence="7">
    <location>
        <begin position="75"/>
        <end position="191"/>
    </location>
</feature>
<accession>A0ABT0TX12</accession>
<comment type="caution">
    <text evidence="8">The sequence shown here is derived from an EMBL/GenBank/DDBJ whole genome shotgun (WGS) entry which is preliminary data.</text>
</comment>
<dbReference type="InterPro" id="IPR032816">
    <property type="entry name" value="VTT_dom"/>
</dbReference>
<keyword evidence="5 6" id="KW-0472">Membrane</keyword>
<gene>
    <name evidence="8" type="ORF">NB063_00805</name>
</gene>
<feature type="transmembrane region" description="Helical" evidence="6">
    <location>
        <begin position="25"/>
        <end position="42"/>
    </location>
</feature>
<feature type="transmembrane region" description="Helical" evidence="6">
    <location>
        <begin position="85"/>
        <end position="107"/>
    </location>
</feature>
<organism evidence="8 9">
    <name type="scientific">Aporhodopirellula aestuarii</name>
    <dbReference type="NCBI Taxonomy" id="2950107"/>
    <lineage>
        <taxon>Bacteria</taxon>
        <taxon>Pseudomonadati</taxon>
        <taxon>Planctomycetota</taxon>
        <taxon>Planctomycetia</taxon>
        <taxon>Pirellulales</taxon>
        <taxon>Pirellulaceae</taxon>
        <taxon>Aporhodopirellula</taxon>
    </lineage>
</organism>
<name>A0ABT0TX12_9BACT</name>
<feature type="transmembrane region" description="Helical" evidence="6">
    <location>
        <begin position="54"/>
        <end position="73"/>
    </location>
</feature>
<evidence type="ECO:0000259" key="7">
    <source>
        <dbReference type="Pfam" id="PF09335"/>
    </source>
</evidence>
<reference evidence="8 9" key="1">
    <citation type="journal article" date="2022" name="Syst. Appl. Microbiol.">
        <title>Rhodopirellula aestuarii sp. nov., a novel member of the genus Rhodopirellula isolated from brackish sediments collected in the Tagus River estuary, Portugal.</title>
        <authorList>
            <person name="Vitorino I.R."/>
            <person name="Klimek D."/>
            <person name="Calusinska M."/>
            <person name="Lobo-da-Cunha A."/>
            <person name="Vasconcelos V."/>
            <person name="Lage O.M."/>
        </authorList>
    </citation>
    <scope>NUCLEOTIDE SEQUENCE [LARGE SCALE GENOMIC DNA]</scope>
    <source>
        <strain evidence="8 9">ICT_H3.1</strain>
    </source>
</reference>
<evidence type="ECO:0000313" key="9">
    <source>
        <dbReference type="Proteomes" id="UP001202961"/>
    </source>
</evidence>
<evidence type="ECO:0000256" key="1">
    <source>
        <dbReference type="ARBA" id="ARBA00004651"/>
    </source>
</evidence>
<evidence type="ECO:0000256" key="3">
    <source>
        <dbReference type="ARBA" id="ARBA00022692"/>
    </source>
</evidence>
<comment type="similarity">
    <text evidence="6">Belongs to the TVP38/TMEM64 family.</text>
</comment>
<dbReference type="EMBL" id="JAMQBK010000002">
    <property type="protein sequence ID" value="MCM2369152.1"/>
    <property type="molecule type" value="Genomic_DNA"/>
</dbReference>
<evidence type="ECO:0000256" key="5">
    <source>
        <dbReference type="ARBA" id="ARBA00023136"/>
    </source>
</evidence>
<keyword evidence="3 6" id="KW-0812">Transmembrane</keyword>